<evidence type="ECO:0000256" key="1">
    <source>
        <dbReference type="ARBA" id="ARBA00004123"/>
    </source>
</evidence>
<gene>
    <name evidence="6" type="ORF">CALVIDRAFT_487915</name>
</gene>
<dbReference type="STRING" id="1330018.A0A167I1Z5"/>
<keyword evidence="7" id="KW-1185">Reference proteome</keyword>
<evidence type="ECO:0000256" key="5">
    <source>
        <dbReference type="ARBA" id="ARBA00025770"/>
    </source>
</evidence>
<dbReference type="GO" id="GO:0006351">
    <property type="term" value="P:DNA-templated transcription"/>
    <property type="evidence" value="ECO:0007669"/>
    <property type="project" value="InterPro"/>
</dbReference>
<dbReference type="GO" id="GO:0003899">
    <property type="term" value="F:DNA-directed RNA polymerase activity"/>
    <property type="evidence" value="ECO:0007669"/>
    <property type="project" value="InterPro"/>
</dbReference>
<protein>
    <submittedName>
        <fullName evidence="6">Uncharacterized protein</fullName>
    </submittedName>
</protein>
<dbReference type="GO" id="GO:0008270">
    <property type="term" value="F:zinc ion binding"/>
    <property type="evidence" value="ECO:0007669"/>
    <property type="project" value="InterPro"/>
</dbReference>
<dbReference type="Pfam" id="PF03604">
    <property type="entry name" value="Zn_ribbon_RPAB4"/>
    <property type="match status" value="1"/>
</dbReference>
<dbReference type="SUPFAM" id="SSF63393">
    <property type="entry name" value="RNA polymerase subunits"/>
    <property type="match status" value="1"/>
</dbReference>
<dbReference type="PANTHER" id="PTHR12056:SF2">
    <property type="entry name" value="GEO11084P1"/>
    <property type="match status" value="1"/>
</dbReference>
<dbReference type="Proteomes" id="UP000076738">
    <property type="component" value="Unassembled WGS sequence"/>
</dbReference>
<dbReference type="GO" id="GO:0005736">
    <property type="term" value="C:RNA polymerase I complex"/>
    <property type="evidence" value="ECO:0007669"/>
    <property type="project" value="TreeGrafter"/>
</dbReference>
<dbReference type="InterPro" id="IPR039747">
    <property type="entry name" value="RPABC4"/>
</dbReference>
<keyword evidence="2" id="KW-0479">Metal-binding</keyword>
<dbReference type="GO" id="GO:0003677">
    <property type="term" value="F:DNA binding"/>
    <property type="evidence" value="ECO:0007669"/>
    <property type="project" value="InterPro"/>
</dbReference>
<dbReference type="InterPro" id="IPR006591">
    <property type="entry name" value="RNAP_P/RPABC4"/>
</dbReference>
<dbReference type="AlphaFoldDB" id="A0A167I1Z5"/>
<dbReference type="EMBL" id="KV417313">
    <property type="protein sequence ID" value="KZO92225.1"/>
    <property type="molecule type" value="Genomic_DNA"/>
</dbReference>
<dbReference type="InterPro" id="IPR029040">
    <property type="entry name" value="RPABC4/Spt4"/>
</dbReference>
<name>A0A167I1Z5_CALVF</name>
<dbReference type="SMART" id="SM00659">
    <property type="entry name" value="RPOLCX"/>
    <property type="match status" value="1"/>
</dbReference>
<keyword evidence="4" id="KW-0539">Nucleus</keyword>
<dbReference type="Gene3D" id="2.20.28.30">
    <property type="entry name" value="RNA polymerase ii, chain L"/>
    <property type="match status" value="1"/>
</dbReference>
<reference evidence="6 7" key="1">
    <citation type="journal article" date="2016" name="Mol. Biol. Evol.">
        <title>Comparative Genomics of Early-Diverging Mushroom-Forming Fungi Provides Insights into the Origins of Lignocellulose Decay Capabilities.</title>
        <authorList>
            <person name="Nagy L.G."/>
            <person name="Riley R."/>
            <person name="Tritt A."/>
            <person name="Adam C."/>
            <person name="Daum C."/>
            <person name="Floudas D."/>
            <person name="Sun H."/>
            <person name="Yadav J.S."/>
            <person name="Pangilinan J."/>
            <person name="Larsson K.H."/>
            <person name="Matsuura K."/>
            <person name="Barry K."/>
            <person name="Labutti K."/>
            <person name="Kuo R."/>
            <person name="Ohm R.A."/>
            <person name="Bhattacharya S.S."/>
            <person name="Shirouzu T."/>
            <person name="Yoshinaga Y."/>
            <person name="Martin F.M."/>
            <person name="Grigoriev I.V."/>
            <person name="Hibbett D.S."/>
        </authorList>
    </citation>
    <scope>NUCLEOTIDE SEQUENCE [LARGE SCALE GENOMIC DNA]</scope>
    <source>
        <strain evidence="6 7">TUFC12733</strain>
    </source>
</reference>
<evidence type="ECO:0000256" key="2">
    <source>
        <dbReference type="ARBA" id="ARBA00022723"/>
    </source>
</evidence>
<proteinExistence type="inferred from homology"/>
<dbReference type="PANTHER" id="PTHR12056">
    <property type="entry name" value="DNA-DIRECTED RNA POLYMERASES I, II, AND III"/>
    <property type="match status" value="1"/>
</dbReference>
<evidence type="ECO:0000256" key="3">
    <source>
        <dbReference type="ARBA" id="ARBA00022833"/>
    </source>
</evidence>
<evidence type="ECO:0000256" key="4">
    <source>
        <dbReference type="ARBA" id="ARBA00023242"/>
    </source>
</evidence>
<organism evidence="6 7">
    <name type="scientific">Calocera viscosa (strain TUFC12733)</name>
    <dbReference type="NCBI Taxonomy" id="1330018"/>
    <lineage>
        <taxon>Eukaryota</taxon>
        <taxon>Fungi</taxon>
        <taxon>Dikarya</taxon>
        <taxon>Basidiomycota</taxon>
        <taxon>Agaricomycotina</taxon>
        <taxon>Dacrymycetes</taxon>
        <taxon>Dacrymycetales</taxon>
        <taxon>Dacrymycetaceae</taxon>
        <taxon>Calocera</taxon>
    </lineage>
</organism>
<dbReference type="OrthoDB" id="5585087at2759"/>
<dbReference type="GO" id="GO:0005665">
    <property type="term" value="C:RNA polymerase II, core complex"/>
    <property type="evidence" value="ECO:0007669"/>
    <property type="project" value="TreeGrafter"/>
</dbReference>
<sequence>MDQGDPNRQARAEAHQEQIQRERAELEYLCADCGAKNHILPRQPIKCMECGHRIMYKKRTKKSELLFCLRCERVVGLIECVGLRSMTQWYVRFCPTKKLLRCSAFCCKVQFEAR</sequence>
<evidence type="ECO:0000313" key="6">
    <source>
        <dbReference type="EMBL" id="KZO92225.1"/>
    </source>
</evidence>
<comment type="subcellular location">
    <subcellularLocation>
        <location evidence="1">Nucleus</location>
    </subcellularLocation>
</comment>
<dbReference type="GO" id="GO:0005666">
    <property type="term" value="C:RNA polymerase III complex"/>
    <property type="evidence" value="ECO:0007669"/>
    <property type="project" value="TreeGrafter"/>
</dbReference>
<evidence type="ECO:0000313" key="7">
    <source>
        <dbReference type="Proteomes" id="UP000076738"/>
    </source>
</evidence>
<comment type="similarity">
    <text evidence="5">Belongs to the archaeal Rpo12/eukaryotic RPC10 RNA polymerase subunit family.</text>
</comment>
<keyword evidence="3" id="KW-0862">Zinc</keyword>
<accession>A0A167I1Z5</accession>